<dbReference type="GO" id="GO:0006355">
    <property type="term" value="P:regulation of DNA-templated transcription"/>
    <property type="evidence" value="ECO:0007669"/>
    <property type="project" value="InterPro"/>
</dbReference>
<feature type="compositionally biased region" description="Polar residues" evidence="2">
    <location>
        <begin position="212"/>
        <end position="221"/>
    </location>
</feature>
<dbReference type="InterPro" id="IPR039327">
    <property type="entry name" value="CON7-like"/>
</dbReference>
<dbReference type="PROSITE" id="PS50157">
    <property type="entry name" value="ZINC_FINGER_C2H2_2"/>
    <property type="match status" value="1"/>
</dbReference>
<feature type="compositionally biased region" description="Pro residues" evidence="2">
    <location>
        <begin position="304"/>
        <end position="313"/>
    </location>
</feature>
<sequence>MNSSKQQKQKKNTQQNDFIMYQQPAIDYNMPSLPSLDRLVHSKMEDNNTSTPIPTQAYPTKQHVFTQPKSDTQTLDNNSSTFYQRSSDIDIYQPQPPSTYYPLEQDEHRIYSFMPLESVFQQKRPRRKFNEIERLYQCNYYNCTKAYGTLNHLNAHISMQEHGPKRLPIEFKELRKQLRKTKAQAVAKIKSNMATSSDEFTSPKRDSYHGEFSNNTTHPLMTQQQQSSSTTTYPQQHDVQQLHLDPLHPSPSHHHHQHHHQQQQVPSLQQVARSQQMATQVTPPQQLAHPRQMTHPRHMGPSQPMGPPPPPPSQKIAHNIQQMAIPQQMTSPQQMAPQPMAPQQQQFQQNYPPPPPPQPTFQ</sequence>
<feature type="compositionally biased region" description="Pro residues" evidence="2">
    <location>
        <begin position="351"/>
        <end position="362"/>
    </location>
</feature>
<gene>
    <name evidence="4" type="ORF">INT48_006283</name>
</gene>
<comment type="caution">
    <text evidence="4">The sequence shown here is derived from an EMBL/GenBank/DDBJ whole genome shotgun (WGS) entry which is preliminary data.</text>
</comment>
<evidence type="ECO:0000256" key="2">
    <source>
        <dbReference type="SAM" id="MobiDB-lite"/>
    </source>
</evidence>
<feature type="non-terminal residue" evidence="4">
    <location>
        <position position="1"/>
    </location>
</feature>
<organism evidence="4 5">
    <name type="scientific">Thamnidium elegans</name>
    <dbReference type="NCBI Taxonomy" id="101142"/>
    <lineage>
        <taxon>Eukaryota</taxon>
        <taxon>Fungi</taxon>
        <taxon>Fungi incertae sedis</taxon>
        <taxon>Mucoromycota</taxon>
        <taxon>Mucoromycotina</taxon>
        <taxon>Mucoromycetes</taxon>
        <taxon>Mucorales</taxon>
        <taxon>Mucorineae</taxon>
        <taxon>Mucoraceae</taxon>
        <taxon>Thamnidium</taxon>
    </lineage>
</organism>
<feature type="compositionally biased region" description="Low complexity" evidence="2">
    <location>
        <begin position="222"/>
        <end position="232"/>
    </location>
</feature>
<feature type="compositionally biased region" description="Basic residues" evidence="2">
    <location>
        <begin position="251"/>
        <end position="261"/>
    </location>
</feature>
<proteinExistence type="predicted"/>
<dbReference type="Proteomes" id="UP000613177">
    <property type="component" value="Unassembled WGS sequence"/>
</dbReference>
<keyword evidence="1" id="KW-0863">Zinc-finger</keyword>
<dbReference type="PROSITE" id="PS00028">
    <property type="entry name" value="ZINC_FINGER_C2H2_1"/>
    <property type="match status" value="1"/>
</dbReference>
<feature type="region of interest" description="Disordered" evidence="2">
    <location>
        <begin position="194"/>
        <end position="362"/>
    </location>
</feature>
<dbReference type="PANTHER" id="PTHR36167:SF3">
    <property type="entry name" value="C2H2 FINGER DOMAIN TRANSCRIPTION FACTOR (EUROFUNG)-RELATED"/>
    <property type="match status" value="1"/>
</dbReference>
<evidence type="ECO:0000259" key="3">
    <source>
        <dbReference type="PROSITE" id="PS50157"/>
    </source>
</evidence>
<evidence type="ECO:0000313" key="4">
    <source>
        <dbReference type="EMBL" id="KAG2230126.1"/>
    </source>
</evidence>
<reference evidence="4" key="1">
    <citation type="submission" date="2021-01" db="EMBL/GenBank/DDBJ databases">
        <title>Metabolic potential, ecology and presence of endohyphal bacteria is reflected in genomic diversity of Mucoromycotina.</title>
        <authorList>
            <person name="Muszewska A."/>
            <person name="Okrasinska A."/>
            <person name="Steczkiewicz K."/>
            <person name="Drgas O."/>
            <person name="Orlowska M."/>
            <person name="Perlinska-Lenart U."/>
            <person name="Aleksandrzak-Piekarczyk T."/>
            <person name="Szatraj K."/>
            <person name="Zielenkiewicz U."/>
            <person name="Pilsyk S."/>
            <person name="Malc E."/>
            <person name="Mieczkowski P."/>
            <person name="Kruszewska J.S."/>
            <person name="Biernat P."/>
            <person name="Pawlowska J."/>
        </authorList>
    </citation>
    <scope>NUCLEOTIDE SEQUENCE</scope>
    <source>
        <strain evidence="4">WA0000018081</strain>
    </source>
</reference>
<keyword evidence="1" id="KW-0862">Zinc</keyword>
<dbReference type="EMBL" id="JAEPRE010000221">
    <property type="protein sequence ID" value="KAG2230126.1"/>
    <property type="molecule type" value="Genomic_DNA"/>
</dbReference>
<dbReference type="InterPro" id="IPR013087">
    <property type="entry name" value="Znf_C2H2_type"/>
</dbReference>
<keyword evidence="5" id="KW-1185">Reference proteome</keyword>
<feature type="domain" description="C2H2-type" evidence="3">
    <location>
        <begin position="136"/>
        <end position="167"/>
    </location>
</feature>
<evidence type="ECO:0000313" key="5">
    <source>
        <dbReference type="Proteomes" id="UP000613177"/>
    </source>
</evidence>
<feature type="compositionally biased region" description="Low complexity" evidence="2">
    <location>
        <begin position="326"/>
        <end position="350"/>
    </location>
</feature>
<keyword evidence="1" id="KW-0479">Metal-binding</keyword>
<protein>
    <recommendedName>
        <fullName evidence="3">C2H2-type domain-containing protein</fullName>
    </recommendedName>
</protein>
<feature type="compositionally biased region" description="Polar residues" evidence="2">
    <location>
        <begin position="271"/>
        <end position="285"/>
    </location>
</feature>
<dbReference type="AlphaFoldDB" id="A0A8H7SJB8"/>
<evidence type="ECO:0000256" key="1">
    <source>
        <dbReference type="PROSITE-ProRule" id="PRU00042"/>
    </source>
</evidence>
<dbReference type="GO" id="GO:0008270">
    <property type="term" value="F:zinc ion binding"/>
    <property type="evidence" value="ECO:0007669"/>
    <property type="project" value="UniProtKB-KW"/>
</dbReference>
<dbReference type="PANTHER" id="PTHR36167">
    <property type="entry name" value="C2H2 FINGER DOMAIN TRANSCRIPTION FACTOR (EUROFUNG)-RELATED"/>
    <property type="match status" value="1"/>
</dbReference>
<name>A0A8H7SJB8_9FUNG</name>
<accession>A0A8H7SJB8</accession>